<dbReference type="PROSITE" id="PS50222">
    <property type="entry name" value="EF_HAND_2"/>
    <property type="match status" value="1"/>
</dbReference>
<evidence type="ECO:0000256" key="8">
    <source>
        <dbReference type="SAM" id="MobiDB-lite"/>
    </source>
</evidence>
<dbReference type="FunFam" id="1.10.238.10:FF:000178">
    <property type="entry name" value="Calmodulin-2 A"/>
    <property type="match status" value="1"/>
</dbReference>
<dbReference type="InterPro" id="IPR011992">
    <property type="entry name" value="EF-hand-dom_pair"/>
</dbReference>
<dbReference type="GO" id="GO:0016459">
    <property type="term" value="C:myosin complex"/>
    <property type="evidence" value="ECO:0007669"/>
    <property type="project" value="UniProtKB-KW"/>
</dbReference>
<organism evidence="10 11">
    <name type="scientific">Vespula maculifrons</name>
    <name type="common">Eastern yellow jacket</name>
    <name type="synonym">Wasp</name>
    <dbReference type="NCBI Taxonomy" id="7453"/>
    <lineage>
        <taxon>Eukaryota</taxon>
        <taxon>Metazoa</taxon>
        <taxon>Ecdysozoa</taxon>
        <taxon>Arthropoda</taxon>
        <taxon>Hexapoda</taxon>
        <taxon>Insecta</taxon>
        <taxon>Pterygota</taxon>
        <taxon>Neoptera</taxon>
        <taxon>Endopterygota</taxon>
        <taxon>Hymenoptera</taxon>
        <taxon>Apocrita</taxon>
        <taxon>Aculeata</taxon>
        <taxon>Vespoidea</taxon>
        <taxon>Vespidae</taxon>
        <taxon>Vespinae</taxon>
        <taxon>Vespula</taxon>
    </lineage>
</organism>
<keyword evidence="3" id="KW-0677">Repeat</keyword>
<evidence type="ECO:0000256" key="1">
    <source>
        <dbReference type="ARBA" id="ARBA00011445"/>
    </source>
</evidence>
<dbReference type="InterPro" id="IPR018247">
    <property type="entry name" value="EF_Hand_1_Ca_BS"/>
</dbReference>
<evidence type="ECO:0000256" key="7">
    <source>
        <dbReference type="ARBA" id="ARBA00023179"/>
    </source>
</evidence>
<sequence>MTLLWIIMLSDGMPQDTVETFARGLIDQIVSKAFDKIKIRFKKGPKKIFTTVRHIGTKEILLILLHLSAEVSYSHTQRSDTYTDHNEGEGKEVTESVVHDLRSVQIGDSSNILSCPMSLLDRQMRRTACFIDSTTIDNTVDVVEISDIQGQGDVEPIAYDAESSKKKRTKSSTYSKEREQPGTNDATTKVSINLLHRMIEELETVTEETILNRNEAGKSNEKFKEEITIWEEKEEKLIRIIEDTEGSHESITEESRSIRQFVDEDRDELKSSMMMSGASSSRNLSFDEVYLEENATDYPPRRTSIDEIEEAHDFSAETKETDKKIKSKRKKKKRESLGRRLKRQTSAPKTSRIFGIIYWFMLQSHICKYTSRLIVFRCVRCEIEAEFAFSIYDADGTNVIDCVDLGNVLRALNLNPTNATIEKLGGTKKKGEKKMKLDEFLPIFSQCKKDKEQGCFEDFVECLKLYDKQENGTMLAAELSHTLLSLGERLADAEVETVLKDCMDPEDDDGFIPYTRNILEEDDGAFVSCPDAIGTLRSSIRSYADCAKEHKRSHRYKQISSTLRQLPF</sequence>
<dbReference type="EMBL" id="JAYRBN010000063">
    <property type="protein sequence ID" value="KAL2738684.1"/>
    <property type="molecule type" value="Genomic_DNA"/>
</dbReference>
<evidence type="ECO:0000313" key="11">
    <source>
        <dbReference type="Proteomes" id="UP001607303"/>
    </source>
</evidence>
<keyword evidence="7" id="KW-0514">Muscle protein</keyword>
<keyword evidence="4" id="KW-0106">Calcium</keyword>
<feature type="domain" description="EF-hand" evidence="9">
    <location>
        <begin position="380"/>
        <end position="415"/>
    </location>
</feature>
<comment type="subunit">
    <text evidence="1">Myosin is a hexamer of 2 heavy chains and 4 light chains.</text>
</comment>
<dbReference type="PANTHER" id="PTHR23048:SF33">
    <property type="entry name" value="MYOSIN LIGHT CHAIN ALKALI"/>
    <property type="match status" value="1"/>
</dbReference>
<dbReference type="InterPro" id="IPR050230">
    <property type="entry name" value="CALM/Myosin/TropC-like"/>
</dbReference>
<name>A0ABD2C0X5_VESMC</name>
<evidence type="ECO:0000256" key="5">
    <source>
        <dbReference type="ARBA" id="ARBA00023123"/>
    </source>
</evidence>
<feature type="region of interest" description="Disordered" evidence="8">
    <location>
        <begin position="311"/>
        <end position="344"/>
    </location>
</feature>
<dbReference type="PANTHER" id="PTHR23048">
    <property type="entry name" value="MYOSIN LIGHT CHAIN 1, 3"/>
    <property type="match status" value="1"/>
</dbReference>
<protein>
    <recommendedName>
        <fullName evidence="2">Myosin light chain alkali</fullName>
    </recommendedName>
</protein>
<evidence type="ECO:0000256" key="4">
    <source>
        <dbReference type="ARBA" id="ARBA00022837"/>
    </source>
</evidence>
<keyword evidence="5" id="KW-0518">Myosin</keyword>
<reference evidence="10 11" key="1">
    <citation type="journal article" date="2024" name="Ann. Entomol. Soc. Am.">
        <title>Genomic analyses of the southern and eastern yellowjacket wasps (Hymenoptera: Vespidae) reveal evolutionary signatures of social life.</title>
        <authorList>
            <person name="Catto M.A."/>
            <person name="Caine P.B."/>
            <person name="Orr S.E."/>
            <person name="Hunt B.G."/>
            <person name="Goodisman M.A.D."/>
        </authorList>
    </citation>
    <scope>NUCLEOTIDE SEQUENCE [LARGE SCALE GENOMIC DNA]</scope>
    <source>
        <strain evidence="10">232</strain>
        <tissue evidence="10">Head and thorax</tissue>
    </source>
</reference>
<evidence type="ECO:0000256" key="6">
    <source>
        <dbReference type="ARBA" id="ARBA00023175"/>
    </source>
</evidence>
<keyword evidence="11" id="KW-1185">Reference proteome</keyword>
<evidence type="ECO:0000256" key="2">
    <source>
        <dbReference type="ARBA" id="ARBA00019148"/>
    </source>
</evidence>
<feature type="compositionally biased region" description="Basic residues" evidence="8">
    <location>
        <begin position="325"/>
        <end position="343"/>
    </location>
</feature>
<dbReference type="Proteomes" id="UP001607303">
    <property type="component" value="Unassembled WGS sequence"/>
</dbReference>
<accession>A0ABD2C0X5</accession>
<proteinExistence type="predicted"/>
<evidence type="ECO:0000259" key="9">
    <source>
        <dbReference type="PROSITE" id="PS50222"/>
    </source>
</evidence>
<keyword evidence="6" id="KW-0505">Motor protein</keyword>
<dbReference type="InterPro" id="IPR002048">
    <property type="entry name" value="EF_hand_dom"/>
</dbReference>
<feature type="region of interest" description="Disordered" evidence="8">
    <location>
        <begin position="157"/>
        <end position="185"/>
    </location>
</feature>
<evidence type="ECO:0000313" key="10">
    <source>
        <dbReference type="EMBL" id="KAL2738684.1"/>
    </source>
</evidence>
<comment type="caution">
    <text evidence="10">The sequence shown here is derived from an EMBL/GenBank/DDBJ whole genome shotgun (WGS) entry which is preliminary data.</text>
</comment>
<evidence type="ECO:0000256" key="3">
    <source>
        <dbReference type="ARBA" id="ARBA00022737"/>
    </source>
</evidence>
<dbReference type="PROSITE" id="PS00018">
    <property type="entry name" value="EF_HAND_1"/>
    <property type="match status" value="1"/>
</dbReference>
<dbReference type="AlphaFoldDB" id="A0ABD2C0X5"/>
<gene>
    <name evidence="10" type="ORF">V1477_012043</name>
</gene>
<feature type="compositionally biased region" description="Basic and acidic residues" evidence="8">
    <location>
        <begin position="311"/>
        <end position="324"/>
    </location>
</feature>
<dbReference type="Gene3D" id="1.10.238.10">
    <property type="entry name" value="EF-hand"/>
    <property type="match status" value="2"/>
</dbReference>
<dbReference type="SUPFAM" id="SSF47473">
    <property type="entry name" value="EF-hand"/>
    <property type="match status" value="1"/>
</dbReference>